<evidence type="ECO:0000313" key="2">
    <source>
        <dbReference type="Proteomes" id="UP000279962"/>
    </source>
</evidence>
<dbReference type="AlphaFoldDB" id="A0A3G2T5C2"/>
<gene>
    <name evidence="1" type="ORF">CDG68_18450</name>
</gene>
<organism evidence="1 2">
    <name type="scientific">Acinetobacter wuhouensis</name>
    <dbReference type="NCBI Taxonomy" id="1879050"/>
    <lineage>
        <taxon>Bacteria</taxon>
        <taxon>Pseudomonadati</taxon>
        <taxon>Pseudomonadota</taxon>
        <taxon>Gammaproteobacteria</taxon>
        <taxon>Moraxellales</taxon>
        <taxon>Moraxellaceae</taxon>
        <taxon>Acinetobacter</taxon>
    </lineage>
</organism>
<protein>
    <submittedName>
        <fullName evidence="1">Uncharacterized protein</fullName>
    </submittedName>
</protein>
<dbReference type="Proteomes" id="UP000279962">
    <property type="component" value="Chromosome"/>
</dbReference>
<name>A0A3G2T5C2_9GAMM</name>
<dbReference type="SUPFAM" id="SSF55486">
    <property type="entry name" value="Metalloproteases ('zincins'), catalytic domain"/>
    <property type="match status" value="1"/>
</dbReference>
<sequence>MGMVGPSPASGSSCATCLRKFSVHFRRPYKVGEKPRLNPNSYILKYNGEYGFDWLRDEYIYALTETGISNVKNTILKQSNDPRVIQNLKLNYTSGVNKIVVFGTEYIPAHLAIFATNVKKADPNASTTINRDGALLSIEIHQLAGDDSTPLPSNDGTELIFETTDPVIKISTKTGKEKQNKVIIPLSIFIKKQSIRDLGRSVNPRKFYLTEDILKITCEEATTKGGAVIVKARKIGNPKEEVVGILHVAANNIVPKARICLVNLRVNKNPVYQPIGLEYRLKYQGFNQALVRAEVVKSDDFDIGDLYLKYKSKDLGDFLDKYFNNARVPNDINSVVHYDLGEDFKRDVCKLYEKYRKINLINSDNTKETYVFFSNIRFEKPSNSVGTVSRLLGSAVRGREVGSGSTVKWGNSVILTRDGSTDLETVVHEILHSFGVTHVFDKDANNNRDFSFHKGFTDNFMDYQDTDHKGKSKFAFEPAHNTIKKSTPSNQNSLLRCQWIMLRKDRSVH</sequence>
<accession>A0A3G2T5C2</accession>
<dbReference type="EMBL" id="CP033133">
    <property type="protein sequence ID" value="AYO55510.1"/>
    <property type="molecule type" value="Genomic_DNA"/>
</dbReference>
<evidence type="ECO:0000313" key="1">
    <source>
        <dbReference type="EMBL" id="AYO55510.1"/>
    </source>
</evidence>
<reference evidence="1 2" key="1">
    <citation type="submission" date="2018-10" db="EMBL/GenBank/DDBJ databases">
        <title>The complete genome of Acinetobacter wuhouensis strain WCHAW010062.</title>
        <authorList>
            <person name="Hu Y."/>
            <person name="Long H."/>
            <person name="Feng Y."/>
            <person name="Zong Z."/>
        </authorList>
    </citation>
    <scope>NUCLEOTIDE SEQUENCE [LARGE SCALE GENOMIC DNA]</scope>
    <source>
        <strain evidence="1 2">WCHAW010062</strain>
    </source>
</reference>
<proteinExistence type="predicted"/>